<keyword evidence="3" id="KW-1185">Reference proteome</keyword>
<protein>
    <submittedName>
        <fullName evidence="2">Uncharacterized protein</fullName>
    </submittedName>
</protein>
<proteinExistence type="predicted"/>
<gene>
    <name evidence="2" type="ORF">CJ030_MR1G027737</name>
</gene>
<dbReference type="Proteomes" id="UP000516437">
    <property type="component" value="Chromosome 1"/>
</dbReference>
<evidence type="ECO:0000313" key="2">
    <source>
        <dbReference type="EMBL" id="KAB1227144.1"/>
    </source>
</evidence>
<feature type="region of interest" description="Disordered" evidence="1">
    <location>
        <begin position="9"/>
        <end position="56"/>
    </location>
</feature>
<comment type="caution">
    <text evidence="2">The sequence shown here is derived from an EMBL/GenBank/DDBJ whole genome shotgun (WGS) entry which is preliminary data.</text>
</comment>
<evidence type="ECO:0000256" key="1">
    <source>
        <dbReference type="SAM" id="MobiDB-lite"/>
    </source>
</evidence>
<feature type="compositionally biased region" description="Basic and acidic residues" evidence="1">
    <location>
        <begin position="25"/>
        <end position="50"/>
    </location>
</feature>
<accession>A0A6A1WPR7</accession>
<evidence type="ECO:0000313" key="3">
    <source>
        <dbReference type="Proteomes" id="UP000516437"/>
    </source>
</evidence>
<organism evidence="2 3">
    <name type="scientific">Morella rubra</name>
    <name type="common">Chinese bayberry</name>
    <dbReference type="NCBI Taxonomy" id="262757"/>
    <lineage>
        <taxon>Eukaryota</taxon>
        <taxon>Viridiplantae</taxon>
        <taxon>Streptophyta</taxon>
        <taxon>Embryophyta</taxon>
        <taxon>Tracheophyta</taxon>
        <taxon>Spermatophyta</taxon>
        <taxon>Magnoliopsida</taxon>
        <taxon>eudicotyledons</taxon>
        <taxon>Gunneridae</taxon>
        <taxon>Pentapetalae</taxon>
        <taxon>rosids</taxon>
        <taxon>fabids</taxon>
        <taxon>Fagales</taxon>
        <taxon>Myricaceae</taxon>
        <taxon>Morella</taxon>
    </lineage>
</organism>
<feature type="region of interest" description="Disordered" evidence="1">
    <location>
        <begin position="71"/>
        <end position="90"/>
    </location>
</feature>
<dbReference type="AlphaFoldDB" id="A0A6A1WPR7"/>
<sequence length="144" mass="15615">MAWYHFYKAPASQAGSSGVGASARTPDEDPPHLHDHYSPNDEDKTNEDPPRSTQHYIPPLLAECWDYAAPAWGRSSPPNAPTATPTQPRDNAIRAQVLGGGVASRTRSSDRLWGLAQGSGTPRKLFIDLIEPAVDTQTTRVIGQ</sequence>
<feature type="compositionally biased region" description="Low complexity" evidence="1">
    <location>
        <begin position="11"/>
        <end position="23"/>
    </location>
</feature>
<reference evidence="2 3" key="1">
    <citation type="journal article" date="2019" name="Plant Biotechnol. J.">
        <title>The red bayberry genome and genetic basis of sex determination.</title>
        <authorList>
            <person name="Jia H.M."/>
            <person name="Jia H.J."/>
            <person name="Cai Q.L."/>
            <person name="Wang Y."/>
            <person name="Zhao H.B."/>
            <person name="Yang W.F."/>
            <person name="Wang G.Y."/>
            <person name="Li Y.H."/>
            <person name="Zhan D.L."/>
            <person name="Shen Y.T."/>
            <person name="Niu Q.F."/>
            <person name="Chang L."/>
            <person name="Qiu J."/>
            <person name="Zhao L."/>
            <person name="Xie H.B."/>
            <person name="Fu W.Y."/>
            <person name="Jin J."/>
            <person name="Li X.W."/>
            <person name="Jiao Y."/>
            <person name="Zhou C.C."/>
            <person name="Tu T."/>
            <person name="Chai C.Y."/>
            <person name="Gao J.L."/>
            <person name="Fan L.J."/>
            <person name="van de Weg E."/>
            <person name="Wang J.Y."/>
            <person name="Gao Z.S."/>
        </authorList>
    </citation>
    <scope>NUCLEOTIDE SEQUENCE [LARGE SCALE GENOMIC DNA]</scope>
    <source>
        <tissue evidence="2">Leaves</tissue>
    </source>
</reference>
<name>A0A6A1WPR7_9ROSI</name>
<dbReference type="EMBL" id="RXIC02000019">
    <property type="protein sequence ID" value="KAB1227144.1"/>
    <property type="molecule type" value="Genomic_DNA"/>
</dbReference>